<dbReference type="PIRSF" id="PIRSF028438">
    <property type="entry name" value="UCP028438"/>
    <property type="match status" value="1"/>
</dbReference>
<dbReference type="RefSeq" id="WP_146795863.1">
    <property type="nucleotide sequence ID" value="NZ_BARC01000003.1"/>
</dbReference>
<gene>
    <name evidence="2" type="ORF">GWA01_15330</name>
</gene>
<reference evidence="2 3" key="1">
    <citation type="submission" date="2019-07" db="EMBL/GenBank/DDBJ databases">
        <title>Whole genome shotgun sequence of Gluconobacter wancherniae NBRC 103581.</title>
        <authorList>
            <person name="Hosoyama A."/>
            <person name="Uohara A."/>
            <person name="Ohji S."/>
            <person name="Ichikawa N."/>
        </authorList>
    </citation>
    <scope>NUCLEOTIDE SEQUENCE [LARGE SCALE GENOMIC DNA]</scope>
    <source>
        <strain evidence="2 3">NBRC 103581</strain>
    </source>
</reference>
<protein>
    <submittedName>
        <fullName evidence="2">Uncharacterized protein</fullName>
    </submittedName>
</protein>
<evidence type="ECO:0000313" key="3">
    <source>
        <dbReference type="Proteomes" id="UP000321230"/>
    </source>
</evidence>
<dbReference type="Proteomes" id="UP000321230">
    <property type="component" value="Unassembled WGS sequence"/>
</dbReference>
<dbReference type="AlphaFoldDB" id="A0A511B295"/>
<keyword evidence="1" id="KW-0472">Membrane</keyword>
<evidence type="ECO:0000256" key="1">
    <source>
        <dbReference type="SAM" id="Phobius"/>
    </source>
</evidence>
<keyword evidence="3" id="KW-1185">Reference proteome</keyword>
<dbReference type="InterPro" id="IPR016884">
    <property type="entry name" value="UCP028438"/>
</dbReference>
<dbReference type="OrthoDB" id="7272469at2"/>
<keyword evidence="1" id="KW-0812">Transmembrane</keyword>
<sequence>MALLKGIDNASLQATDGKVLLDTGLVSGSAEDFAFRLRRLLPTGWFPAPPDDGATEAAPVLAAILLGFGSILSGAWTLLVQCQSQMRLATMSGAFLDMAAQDYFGASGLPRSVNESDLRYRRRVAQSLVAQCNTRAAVEAAVQKISGSQPIIIEPTNAADCHALGAVAAPSMGGGYGYGTSGLRYGSLQGGQFFVETVSGRNSDNNAIFQAVAQSAAMGVAAWVRIED</sequence>
<organism evidence="2 3">
    <name type="scientific">Gluconobacter wancherniae NBRC 103581</name>
    <dbReference type="NCBI Taxonomy" id="656744"/>
    <lineage>
        <taxon>Bacteria</taxon>
        <taxon>Pseudomonadati</taxon>
        <taxon>Pseudomonadota</taxon>
        <taxon>Alphaproteobacteria</taxon>
        <taxon>Acetobacterales</taxon>
        <taxon>Acetobacteraceae</taxon>
        <taxon>Gluconobacter</taxon>
    </lineage>
</organism>
<feature type="transmembrane region" description="Helical" evidence="1">
    <location>
        <begin position="57"/>
        <end position="79"/>
    </location>
</feature>
<proteinExistence type="predicted"/>
<name>A0A511B295_9PROT</name>
<dbReference type="EMBL" id="BJUZ01000002">
    <property type="protein sequence ID" value="GEK93763.1"/>
    <property type="molecule type" value="Genomic_DNA"/>
</dbReference>
<accession>A0A511B295</accession>
<evidence type="ECO:0000313" key="2">
    <source>
        <dbReference type="EMBL" id="GEK93763.1"/>
    </source>
</evidence>
<comment type="caution">
    <text evidence="2">The sequence shown here is derived from an EMBL/GenBank/DDBJ whole genome shotgun (WGS) entry which is preliminary data.</text>
</comment>
<keyword evidence="1" id="KW-1133">Transmembrane helix</keyword>